<dbReference type="GO" id="GO:0004523">
    <property type="term" value="F:RNA-DNA hybrid ribonuclease activity"/>
    <property type="evidence" value="ECO:0007669"/>
    <property type="project" value="InterPro"/>
</dbReference>
<gene>
    <name evidence="3" type="ORF">EUGRSUZ_D02197</name>
</gene>
<dbReference type="Gramene" id="KCW77948">
    <property type="protein sequence ID" value="KCW77948"/>
    <property type="gene ID" value="EUGRSUZ_D02197"/>
</dbReference>
<name>A0A059CHP5_EUCGR</name>
<protein>
    <recommendedName>
        <fullName evidence="2">RNase H type-1 domain-containing protein</fullName>
    </recommendedName>
</protein>
<accession>A0A059CHP5</accession>
<evidence type="ECO:0000259" key="2">
    <source>
        <dbReference type="Pfam" id="PF13456"/>
    </source>
</evidence>
<feature type="compositionally biased region" description="Basic and acidic residues" evidence="1">
    <location>
        <begin position="44"/>
        <end position="64"/>
    </location>
</feature>
<dbReference type="PANTHER" id="PTHR47723">
    <property type="entry name" value="OS05G0353850 PROTEIN"/>
    <property type="match status" value="1"/>
</dbReference>
<dbReference type="STRING" id="71139.A0A059CHP5"/>
<dbReference type="GO" id="GO:0003676">
    <property type="term" value="F:nucleic acid binding"/>
    <property type="evidence" value="ECO:0007669"/>
    <property type="project" value="InterPro"/>
</dbReference>
<evidence type="ECO:0000313" key="3">
    <source>
        <dbReference type="EMBL" id="KCW77948.1"/>
    </source>
</evidence>
<organism evidence="3">
    <name type="scientific">Eucalyptus grandis</name>
    <name type="common">Flooded gum</name>
    <dbReference type="NCBI Taxonomy" id="71139"/>
    <lineage>
        <taxon>Eukaryota</taxon>
        <taxon>Viridiplantae</taxon>
        <taxon>Streptophyta</taxon>
        <taxon>Embryophyta</taxon>
        <taxon>Tracheophyta</taxon>
        <taxon>Spermatophyta</taxon>
        <taxon>Magnoliopsida</taxon>
        <taxon>eudicotyledons</taxon>
        <taxon>Gunneridae</taxon>
        <taxon>Pentapetalae</taxon>
        <taxon>rosids</taxon>
        <taxon>malvids</taxon>
        <taxon>Myrtales</taxon>
        <taxon>Myrtaceae</taxon>
        <taxon>Myrtoideae</taxon>
        <taxon>Eucalypteae</taxon>
        <taxon>Eucalyptus</taxon>
    </lineage>
</organism>
<dbReference type="Gene3D" id="3.30.420.10">
    <property type="entry name" value="Ribonuclease H-like superfamily/Ribonuclease H"/>
    <property type="match status" value="1"/>
</dbReference>
<dbReference type="Pfam" id="PF13456">
    <property type="entry name" value="RVT_3"/>
    <property type="match status" value="1"/>
</dbReference>
<sequence length="234" mass="26878">MREMRTEQGDLYPRDQLMCQDLQPERKAQARKTDRRTNQLSRAFKREASRDRSSTRGTPAKEEVWNPDPDAMNETLAAPWIPPHKGALKINLDGTYELGMLGNSIACVCRDSGGRLVEGVAKKIKASSPLMAETLALWEAIDFFYPKRHEALIFKSDSSQLVQAMNRSNQFSWEIQHIISKCKEKLRAFTNFHIAHCYREANMVADWVAKEPKEELENTYLTIKKETKCQTSPE</sequence>
<dbReference type="PANTHER" id="PTHR47723:SF19">
    <property type="entry name" value="POLYNUCLEOTIDYL TRANSFERASE, RIBONUCLEASE H-LIKE SUPERFAMILY PROTEIN"/>
    <property type="match status" value="1"/>
</dbReference>
<dbReference type="AlphaFoldDB" id="A0A059CHP5"/>
<dbReference type="InterPro" id="IPR036397">
    <property type="entry name" value="RNaseH_sf"/>
</dbReference>
<feature type="region of interest" description="Disordered" evidence="1">
    <location>
        <begin position="1"/>
        <end position="69"/>
    </location>
</feature>
<reference evidence="3" key="1">
    <citation type="submission" date="2013-07" db="EMBL/GenBank/DDBJ databases">
        <title>The genome of Eucalyptus grandis.</title>
        <authorList>
            <person name="Schmutz J."/>
            <person name="Hayes R."/>
            <person name="Myburg A."/>
            <person name="Tuskan G."/>
            <person name="Grattapaglia D."/>
            <person name="Rokhsar D.S."/>
        </authorList>
    </citation>
    <scope>NUCLEOTIDE SEQUENCE</scope>
    <source>
        <tissue evidence="3">Leaf extractions</tissue>
    </source>
</reference>
<dbReference type="InterPro" id="IPR053151">
    <property type="entry name" value="RNase_H-like"/>
</dbReference>
<feature type="domain" description="RNase H type-1" evidence="2">
    <location>
        <begin position="91"/>
        <end position="211"/>
    </location>
</feature>
<dbReference type="InterPro" id="IPR012337">
    <property type="entry name" value="RNaseH-like_sf"/>
</dbReference>
<dbReference type="InterPro" id="IPR044730">
    <property type="entry name" value="RNase_H-like_dom_plant"/>
</dbReference>
<dbReference type="InterPro" id="IPR002156">
    <property type="entry name" value="RNaseH_domain"/>
</dbReference>
<dbReference type="EMBL" id="KK198756">
    <property type="protein sequence ID" value="KCW77948.1"/>
    <property type="molecule type" value="Genomic_DNA"/>
</dbReference>
<proteinExistence type="predicted"/>
<feature type="compositionally biased region" description="Basic and acidic residues" evidence="1">
    <location>
        <begin position="23"/>
        <end position="37"/>
    </location>
</feature>
<dbReference type="CDD" id="cd06222">
    <property type="entry name" value="RNase_H_like"/>
    <property type="match status" value="1"/>
</dbReference>
<dbReference type="SUPFAM" id="SSF53098">
    <property type="entry name" value="Ribonuclease H-like"/>
    <property type="match status" value="1"/>
</dbReference>
<evidence type="ECO:0000256" key="1">
    <source>
        <dbReference type="SAM" id="MobiDB-lite"/>
    </source>
</evidence>
<dbReference type="InParanoid" id="A0A059CHP5"/>